<protein>
    <submittedName>
        <fullName evidence="2">Uncharacterized protein</fullName>
    </submittedName>
</protein>
<dbReference type="EMBL" id="JAADYS010001136">
    <property type="protein sequence ID" value="KAF4464842.1"/>
    <property type="molecule type" value="Genomic_DNA"/>
</dbReference>
<name>A0A8H4L8H3_9HYPO</name>
<gene>
    <name evidence="2" type="ORF">FALBO_8321</name>
</gene>
<sequence length="416" mass="47182">MSEDSGHREPRAPLSIDTNQERPARFTEVFSPPESMPGLPRPGPPQQLPPPIPNATPLNSPESSETQVTEEPSQAEVDQEVMEEAGMFGSSDEMALFDVSPFRSPIAGYLNGNYNSKGGEFHDALRKDEQMKEVKLEYDDLWLQVQLFWDLMLRMQPNAITSNPVYTSQAVDMMLDAAVGRLSTDIRPEYCFGMAHKHVMAHSRRLRRLELILRTDMVTCGKPPKMLCGCMVAVKRPKKKSSIWTRLFGFKPGEQKRTQDSSFRIRDVAGLIRIEDFLTFVSHEFDRQLGRSTTRDETSIILTAMGFMDDEIKSFLPKRDYHNAVELKSAWVYVLCGRRFRNAVVREVQGLVSEAQAFRKKHGYTAHTEQCEFWTGPRSGIARMLSSTAVPKSVEVDKDNPLRPAFWRSESKGSGK</sequence>
<accession>A0A8H4L8H3</accession>
<dbReference type="OrthoDB" id="5058264at2759"/>
<comment type="caution">
    <text evidence="2">The sequence shown here is derived from an EMBL/GenBank/DDBJ whole genome shotgun (WGS) entry which is preliminary data.</text>
</comment>
<dbReference type="AlphaFoldDB" id="A0A8H4L8H3"/>
<proteinExistence type="predicted"/>
<organism evidence="2 3">
    <name type="scientific">Fusarium albosuccineum</name>
    <dbReference type="NCBI Taxonomy" id="1237068"/>
    <lineage>
        <taxon>Eukaryota</taxon>
        <taxon>Fungi</taxon>
        <taxon>Dikarya</taxon>
        <taxon>Ascomycota</taxon>
        <taxon>Pezizomycotina</taxon>
        <taxon>Sordariomycetes</taxon>
        <taxon>Hypocreomycetidae</taxon>
        <taxon>Hypocreales</taxon>
        <taxon>Nectriaceae</taxon>
        <taxon>Fusarium</taxon>
        <taxon>Fusarium decemcellulare species complex</taxon>
    </lineage>
</organism>
<keyword evidence="3" id="KW-1185">Reference proteome</keyword>
<dbReference type="Proteomes" id="UP000554235">
    <property type="component" value="Unassembled WGS sequence"/>
</dbReference>
<evidence type="ECO:0000313" key="3">
    <source>
        <dbReference type="Proteomes" id="UP000554235"/>
    </source>
</evidence>
<feature type="compositionally biased region" description="Polar residues" evidence="1">
    <location>
        <begin position="62"/>
        <end position="72"/>
    </location>
</feature>
<feature type="compositionally biased region" description="Pro residues" evidence="1">
    <location>
        <begin position="39"/>
        <end position="54"/>
    </location>
</feature>
<evidence type="ECO:0000256" key="1">
    <source>
        <dbReference type="SAM" id="MobiDB-lite"/>
    </source>
</evidence>
<feature type="compositionally biased region" description="Basic and acidic residues" evidence="1">
    <location>
        <begin position="1"/>
        <end position="11"/>
    </location>
</feature>
<reference evidence="2 3" key="1">
    <citation type="submission" date="2020-01" db="EMBL/GenBank/DDBJ databases">
        <title>Identification and distribution of gene clusters putatively required for synthesis of sphingolipid metabolism inhibitors in phylogenetically diverse species of the filamentous fungus Fusarium.</title>
        <authorList>
            <person name="Kim H.-S."/>
            <person name="Busman M."/>
            <person name="Brown D.W."/>
            <person name="Divon H."/>
            <person name="Uhlig S."/>
            <person name="Proctor R.H."/>
        </authorList>
    </citation>
    <scope>NUCLEOTIDE SEQUENCE [LARGE SCALE GENOMIC DNA]</scope>
    <source>
        <strain evidence="2 3">NRRL 20459</strain>
    </source>
</reference>
<feature type="region of interest" description="Disordered" evidence="1">
    <location>
        <begin position="1"/>
        <end position="76"/>
    </location>
</feature>
<evidence type="ECO:0000313" key="2">
    <source>
        <dbReference type="EMBL" id="KAF4464842.1"/>
    </source>
</evidence>